<dbReference type="InterPro" id="IPR011900">
    <property type="entry name" value="GRX_bact"/>
</dbReference>
<keyword evidence="3 6" id="KW-0249">Electron transport</keyword>
<name>A0A4Y8UER1_9GAMM</name>
<evidence type="ECO:0000313" key="8">
    <source>
        <dbReference type="EMBL" id="TFH67210.1"/>
    </source>
</evidence>
<dbReference type="PROSITE" id="PS51354">
    <property type="entry name" value="GLUTAREDOXIN_2"/>
    <property type="match status" value="1"/>
</dbReference>
<dbReference type="GO" id="GO:0045454">
    <property type="term" value="P:cell redox homeostasis"/>
    <property type="evidence" value="ECO:0007669"/>
    <property type="project" value="InterPro"/>
</dbReference>
<dbReference type="PANTHER" id="PTHR34386:SF1">
    <property type="entry name" value="GLUTAREDOXIN-LIKE PROTEIN NRDH"/>
    <property type="match status" value="1"/>
</dbReference>
<accession>A0A4Y8UER1</accession>
<evidence type="ECO:0000256" key="3">
    <source>
        <dbReference type="ARBA" id="ARBA00022982"/>
    </source>
</evidence>
<dbReference type="InterPro" id="IPR036249">
    <property type="entry name" value="Thioredoxin-like_sf"/>
</dbReference>
<dbReference type="OrthoDB" id="9814618at2"/>
<dbReference type="Proteomes" id="UP000298133">
    <property type="component" value="Unassembled WGS sequence"/>
</dbReference>
<dbReference type="NCBIfam" id="TIGR02181">
    <property type="entry name" value="GRX_bact"/>
    <property type="match status" value="1"/>
</dbReference>
<dbReference type="PROSITE" id="PS00195">
    <property type="entry name" value="GLUTAREDOXIN_1"/>
    <property type="match status" value="1"/>
</dbReference>
<comment type="similarity">
    <text evidence="1 6">Belongs to the glutaredoxin family.</text>
</comment>
<organism evidence="8 9">
    <name type="scientific">Gammaproteobacteria bacterium LSUCC0057</name>
    <dbReference type="NCBI Taxonomy" id="2559237"/>
    <lineage>
        <taxon>Bacteria</taxon>
        <taxon>Pseudomonadati</taxon>
        <taxon>Pseudomonadota</taxon>
        <taxon>Gammaproteobacteria</taxon>
        <taxon>Cellvibrionales</taxon>
        <taxon>Porticoccaceae</taxon>
        <taxon>SAR92 clade</taxon>
    </lineage>
</organism>
<dbReference type="EMBL" id="SPIA01000004">
    <property type="protein sequence ID" value="TFH67210.1"/>
    <property type="molecule type" value="Genomic_DNA"/>
</dbReference>
<dbReference type="Gene3D" id="3.40.30.10">
    <property type="entry name" value="Glutaredoxin"/>
    <property type="match status" value="1"/>
</dbReference>
<evidence type="ECO:0000313" key="9">
    <source>
        <dbReference type="Proteomes" id="UP000298133"/>
    </source>
</evidence>
<dbReference type="InterPro" id="IPR002109">
    <property type="entry name" value="Glutaredoxin"/>
</dbReference>
<dbReference type="PRINTS" id="PR00160">
    <property type="entry name" value="GLUTAREDOXIN"/>
</dbReference>
<dbReference type="GO" id="GO:0009055">
    <property type="term" value="F:electron transfer activity"/>
    <property type="evidence" value="ECO:0007669"/>
    <property type="project" value="TreeGrafter"/>
</dbReference>
<dbReference type="InterPro" id="IPR011767">
    <property type="entry name" value="GLR_AS"/>
</dbReference>
<dbReference type="Pfam" id="PF00462">
    <property type="entry name" value="Glutaredoxin"/>
    <property type="match status" value="1"/>
</dbReference>
<keyword evidence="9" id="KW-1185">Reference proteome</keyword>
<dbReference type="PANTHER" id="PTHR34386">
    <property type="entry name" value="GLUTAREDOXIN"/>
    <property type="match status" value="1"/>
</dbReference>
<keyword evidence="2 6" id="KW-0813">Transport</keyword>
<dbReference type="InterPro" id="IPR014025">
    <property type="entry name" value="Glutaredoxin_subgr"/>
</dbReference>
<dbReference type="InterPro" id="IPR051548">
    <property type="entry name" value="Grx-like_ET"/>
</dbReference>
<dbReference type="CDD" id="cd03418">
    <property type="entry name" value="GRX_GRXb_1_3_like"/>
    <property type="match status" value="1"/>
</dbReference>
<keyword evidence="6" id="KW-0963">Cytoplasm</keyword>
<keyword evidence="4" id="KW-1015">Disulfide bond</keyword>
<dbReference type="SUPFAM" id="SSF52833">
    <property type="entry name" value="Thioredoxin-like"/>
    <property type="match status" value="1"/>
</dbReference>
<evidence type="ECO:0000256" key="4">
    <source>
        <dbReference type="ARBA" id="ARBA00023157"/>
    </source>
</evidence>
<evidence type="ECO:0000259" key="7">
    <source>
        <dbReference type="Pfam" id="PF00462"/>
    </source>
</evidence>
<gene>
    <name evidence="8" type="primary">grxC</name>
    <name evidence="8" type="ORF">E3W66_09315</name>
</gene>
<comment type="function">
    <text evidence="6">Has a glutathione-disulfide oxidoreductase activity in the presence of NADPH and glutathione reductase. Reduces low molecular weight disulfides and proteins.</text>
</comment>
<protein>
    <recommendedName>
        <fullName evidence="6">Glutaredoxin</fullName>
    </recommendedName>
</protein>
<evidence type="ECO:0000256" key="6">
    <source>
        <dbReference type="RuleBase" id="RU364065"/>
    </source>
</evidence>
<evidence type="ECO:0000256" key="2">
    <source>
        <dbReference type="ARBA" id="ARBA00022448"/>
    </source>
</evidence>
<comment type="caution">
    <text evidence="8">The sequence shown here is derived from an EMBL/GenBank/DDBJ whole genome shotgun (WGS) entry which is preliminary data.</text>
</comment>
<reference evidence="8 9" key="1">
    <citation type="submission" date="2019-03" db="EMBL/GenBank/DDBJ databases">
        <title>Draft genome of Gammaproteobacteria bacterium LSUCC0057, a member of the SAR92 clade.</title>
        <authorList>
            <person name="Lanclos V.C."/>
            <person name="Doiron C."/>
            <person name="Henson M.W."/>
            <person name="Thrash J.C."/>
        </authorList>
    </citation>
    <scope>NUCLEOTIDE SEQUENCE [LARGE SCALE GENOMIC DNA]</scope>
    <source>
        <strain evidence="8 9">LSUCC0057</strain>
    </source>
</reference>
<dbReference type="GO" id="GO:0015038">
    <property type="term" value="F:glutathione disulfide oxidoreductase activity"/>
    <property type="evidence" value="ECO:0007669"/>
    <property type="project" value="UniProtKB-UniRule"/>
</dbReference>
<sequence length="86" mass="9857">MSQPTITVYTTRYCPYCSAATQLLRSLGLDFEEISADNNPELRAELRQRSGQHTVPQIWFGDHHVGGFSDLQQRHQRGELDALLRQ</sequence>
<keyword evidence="5 6" id="KW-0676">Redox-active center</keyword>
<evidence type="ECO:0000256" key="1">
    <source>
        <dbReference type="ARBA" id="ARBA00007787"/>
    </source>
</evidence>
<feature type="domain" description="Glutaredoxin" evidence="7">
    <location>
        <begin position="6"/>
        <end position="65"/>
    </location>
</feature>
<dbReference type="AlphaFoldDB" id="A0A4Y8UER1"/>
<evidence type="ECO:0000256" key="5">
    <source>
        <dbReference type="ARBA" id="ARBA00023284"/>
    </source>
</evidence>
<proteinExistence type="inferred from homology"/>